<dbReference type="GeneID" id="62778730"/>
<comment type="caution">
    <text evidence="2">The sequence shown here is derived from an EMBL/GenBank/DDBJ whole genome shotgun (WGS) entry which is preliminary data.</text>
</comment>
<organism evidence="2 3">
    <name type="scientific">Megamonas funiformis YIT 11815</name>
    <dbReference type="NCBI Taxonomy" id="742816"/>
    <lineage>
        <taxon>Bacteria</taxon>
        <taxon>Bacillati</taxon>
        <taxon>Bacillota</taxon>
        <taxon>Negativicutes</taxon>
        <taxon>Selenomonadales</taxon>
        <taxon>Selenomonadaceae</taxon>
        <taxon>Megamonas</taxon>
    </lineage>
</organism>
<keyword evidence="2" id="KW-0255">Endonuclease</keyword>
<keyword evidence="3" id="KW-1185">Reference proteome</keyword>
<evidence type="ECO:0000313" key="2">
    <source>
        <dbReference type="EMBL" id="EHR38760.1"/>
    </source>
</evidence>
<dbReference type="Pfam" id="PF09588">
    <property type="entry name" value="YqaJ"/>
    <property type="match status" value="1"/>
</dbReference>
<proteinExistence type="predicted"/>
<dbReference type="NCBIfam" id="TIGR03033">
    <property type="entry name" value="phage_rel_nuc"/>
    <property type="match status" value="1"/>
</dbReference>
<name>A0ABP2NN70_9FIRM</name>
<reference evidence="2 3" key="1">
    <citation type="submission" date="2012-01" db="EMBL/GenBank/DDBJ databases">
        <title>The Genome Sequence of Megamonas funiformis YIT 11815.</title>
        <authorList>
            <consortium name="The Broad Institute Genome Sequencing Platform"/>
            <person name="Earl A."/>
            <person name="Ward D."/>
            <person name="Feldgarden M."/>
            <person name="Gevers D."/>
            <person name="Morotomi M."/>
            <person name="Young S.K."/>
            <person name="Zeng Q."/>
            <person name="Gargeya S."/>
            <person name="Fitzgerald M."/>
            <person name="Haas B."/>
            <person name="Abouelleil A."/>
            <person name="Alvarado L."/>
            <person name="Arachchi H.M."/>
            <person name="Berlin A."/>
            <person name="Chapman S.B."/>
            <person name="Gearin G."/>
            <person name="Goldberg J."/>
            <person name="Griggs A."/>
            <person name="Gujja S."/>
            <person name="Hansen M."/>
            <person name="Heiman D."/>
            <person name="Howarth C."/>
            <person name="Larimer J."/>
            <person name="Lui A."/>
            <person name="MacDonald P.J.P."/>
            <person name="McCowen C."/>
            <person name="Montmayeur A."/>
            <person name="Murphy C."/>
            <person name="Neiman D."/>
            <person name="Pearson M."/>
            <person name="Priest M."/>
            <person name="Roberts A."/>
            <person name="Saif S."/>
            <person name="Shea T."/>
            <person name="Sisk P."/>
            <person name="Stolte C."/>
            <person name="Sykes S."/>
            <person name="Wortman J."/>
            <person name="Nusbaum C."/>
            <person name="Birren B."/>
        </authorList>
    </citation>
    <scope>NUCLEOTIDE SEQUENCE [LARGE SCALE GENOMIC DNA]</scope>
    <source>
        <strain evidence="2 3">YIT 11815</strain>
    </source>
</reference>
<protein>
    <submittedName>
        <fullName evidence="2">Phage-type endonuclease</fullName>
    </submittedName>
</protein>
<dbReference type="PANTHER" id="PTHR46609:SF6">
    <property type="entry name" value="EXONUCLEASE, PHAGE-TYPE_RECB, C-TERMINAL DOMAIN-CONTAINING PROTEIN-RELATED"/>
    <property type="match status" value="1"/>
</dbReference>
<dbReference type="Proteomes" id="UP000005963">
    <property type="component" value="Unassembled WGS sequence"/>
</dbReference>
<dbReference type="GO" id="GO:0004519">
    <property type="term" value="F:endonuclease activity"/>
    <property type="evidence" value="ECO:0007669"/>
    <property type="project" value="UniProtKB-KW"/>
</dbReference>
<dbReference type="InterPro" id="IPR019080">
    <property type="entry name" value="YqaJ_viral_recombinase"/>
</dbReference>
<keyword evidence="2" id="KW-0540">Nuclease</keyword>
<evidence type="ECO:0000313" key="3">
    <source>
        <dbReference type="Proteomes" id="UP000005963"/>
    </source>
</evidence>
<dbReference type="EMBL" id="ADMB01000024">
    <property type="protein sequence ID" value="EHR38760.1"/>
    <property type="molecule type" value="Genomic_DNA"/>
</dbReference>
<sequence>MLYKKIMTIEQMQDEKAWLEMRMKGIGGSEASAVCGLNRYKSPHALWLEKTNKIEHEDLSDNQYIYWGHKLEPVIADWFTETTGKKVQRAGLMQSIANPFMLASVDRLVVGENAGLEIKTASGYKSKEWQLDEVPDEYYIQCQHYMAVTGCDKWYIAVLIGGNNCIWKEIPRNDDDIKELITIEKDFWYMVMNNIEPPIDGSQASTEALNKKFIGGQKEPVELSSTAEDKAKKLLELQEQERNIKIDISLLQNEIKEEMGDNEEAYRGNYQFSWNTVKGRTSIDSKKLKQEKPDIYMAYLKTGSPSRRFSCKYVD</sequence>
<dbReference type="Gene3D" id="3.90.320.10">
    <property type="match status" value="1"/>
</dbReference>
<dbReference type="PANTHER" id="PTHR46609">
    <property type="entry name" value="EXONUCLEASE, PHAGE-TYPE/RECB, C-TERMINAL DOMAIN-CONTAINING PROTEIN"/>
    <property type="match status" value="1"/>
</dbReference>
<dbReference type="InterPro" id="IPR011604">
    <property type="entry name" value="PDDEXK-like_dom_sf"/>
</dbReference>
<keyword evidence="2" id="KW-0378">Hydrolase</keyword>
<dbReference type="SUPFAM" id="SSF52980">
    <property type="entry name" value="Restriction endonuclease-like"/>
    <property type="match status" value="1"/>
</dbReference>
<evidence type="ECO:0000259" key="1">
    <source>
        <dbReference type="Pfam" id="PF09588"/>
    </source>
</evidence>
<feature type="domain" description="YqaJ viral recombinase" evidence="1">
    <location>
        <begin position="18"/>
        <end position="152"/>
    </location>
</feature>
<dbReference type="InterPro" id="IPR017482">
    <property type="entry name" value="Lambda-type_endonuclease"/>
</dbReference>
<gene>
    <name evidence="2" type="ORF">HMPREF9454_00565</name>
</gene>
<dbReference type="InterPro" id="IPR011335">
    <property type="entry name" value="Restrct_endonuc-II-like"/>
</dbReference>
<dbReference type="InterPro" id="IPR051703">
    <property type="entry name" value="NF-kappa-B_Signaling_Reg"/>
</dbReference>
<dbReference type="RefSeq" id="WP_008537787.1">
    <property type="nucleotide sequence ID" value="NZ_JH601090.1"/>
</dbReference>
<accession>A0ABP2NN70</accession>